<dbReference type="SUPFAM" id="SSF52540">
    <property type="entry name" value="P-loop containing nucleoside triphosphate hydrolases"/>
    <property type="match status" value="1"/>
</dbReference>
<dbReference type="GO" id="GO:0016887">
    <property type="term" value="F:ATP hydrolysis activity"/>
    <property type="evidence" value="ECO:0007669"/>
    <property type="project" value="InterPro"/>
</dbReference>
<evidence type="ECO:0000256" key="1">
    <source>
        <dbReference type="ARBA" id="ARBA00006611"/>
    </source>
</evidence>
<gene>
    <name evidence="2" type="ORF">HGMM_F46A05C22</name>
</gene>
<protein>
    <submittedName>
        <fullName evidence="2">TypeII/typeIV secretory system protein, ATPase</fullName>
    </submittedName>
</protein>
<comment type="similarity">
    <text evidence="1">Belongs to the GSP E family.</text>
</comment>
<reference evidence="2" key="2">
    <citation type="journal article" date="2012" name="PLoS ONE">
        <title>A Deeply Branching Thermophilic Bacterium with an Ancient Acetyl-CoA Pathway Dominates a Subsurface Ecosystem.</title>
        <authorList>
            <person name="Takami H."/>
            <person name="Noguchi H."/>
            <person name="Takaki Y."/>
            <person name="Uchiyama I."/>
            <person name="Toyoda A."/>
            <person name="Nishi S."/>
            <person name="Chee G.-J."/>
            <person name="Arai W."/>
            <person name="Nunoura T."/>
            <person name="Itoh T."/>
            <person name="Hattori M."/>
            <person name="Takai K."/>
        </authorList>
    </citation>
    <scope>NUCLEOTIDE SEQUENCE</scope>
</reference>
<evidence type="ECO:0000313" key="2">
    <source>
        <dbReference type="EMBL" id="BAL56983.1"/>
    </source>
</evidence>
<reference evidence="2" key="1">
    <citation type="journal article" date="2005" name="Environ. Microbiol.">
        <title>Genetic and functional properties of uncultivated thermophilic crenarchaeotes from a subsurface gold mine as revealed by analysis of genome fragments.</title>
        <authorList>
            <person name="Nunoura T."/>
            <person name="Hirayama H."/>
            <person name="Takami H."/>
            <person name="Oida H."/>
            <person name="Nishi S."/>
            <person name="Shimamura S."/>
            <person name="Suzuki Y."/>
            <person name="Inagaki F."/>
            <person name="Takai K."/>
            <person name="Nealson K.H."/>
            <person name="Horikoshi K."/>
        </authorList>
    </citation>
    <scope>NUCLEOTIDE SEQUENCE</scope>
</reference>
<dbReference type="InterPro" id="IPR050921">
    <property type="entry name" value="T4SS_GSP_E_ATPase"/>
</dbReference>
<dbReference type="PANTHER" id="PTHR30486:SF6">
    <property type="entry name" value="TYPE IV PILUS RETRACTATION ATPASE PILT"/>
    <property type="match status" value="1"/>
</dbReference>
<organism evidence="2">
    <name type="scientific">uncultured prokaryote</name>
    <dbReference type="NCBI Taxonomy" id="198431"/>
    <lineage>
        <taxon>unclassified sequences</taxon>
        <taxon>environmental samples</taxon>
    </lineage>
</organism>
<dbReference type="EMBL" id="AP011763">
    <property type="protein sequence ID" value="BAL56983.1"/>
    <property type="molecule type" value="Genomic_DNA"/>
</dbReference>
<sequence length="257" mass="27770">MQAGTLDGGLAGLLWLAVDRKASLIFASEPPMAGKTTLLTALILLLPPHYEVVYTWGWREDFAWLAETDPARTYIMVNEISDHLPTYLWGPAVRKVFEALGKGYSLGATMHATTPQEVFAQLMGLPIGVSADLVACVHLLGFLEVVYGEEGVKRRLSRLELVLPPGPHGRFPPTVRIGTWDGKGRGFRLHLEGQAGAALANRLGLSPRALSAELEGRSAFLEGLARAGIADIGAVRQRVLAYSASHPRGRAQDFPSP</sequence>
<proteinExistence type="inferred from homology"/>
<dbReference type="Gene3D" id="3.40.50.300">
    <property type="entry name" value="P-loop containing nucleotide triphosphate hydrolases"/>
    <property type="match status" value="2"/>
</dbReference>
<accession>H5SLE7</accession>
<dbReference type="AlphaFoldDB" id="H5SLE7"/>
<dbReference type="InterPro" id="IPR027417">
    <property type="entry name" value="P-loop_NTPase"/>
</dbReference>
<name>H5SLE7_9ZZZZ</name>
<dbReference type="PANTHER" id="PTHR30486">
    <property type="entry name" value="TWITCHING MOTILITY PROTEIN PILT"/>
    <property type="match status" value="1"/>
</dbReference>